<evidence type="ECO:0000256" key="7">
    <source>
        <dbReference type="ARBA" id="ARBA00023027"/>
    </source>
</evidence>
<proteinExistence type="predicted"/>
<dbReference type="GO" id="GO:0050661">
    <property type="term" value="F:NADP binding"/>
    <property type="evidence" value="ECO:0007669"/>
    <property type="project" value="TreeGrafter"/>
</dbReference>
<reference evidence="11 12" key="1">
    <citation type="submission" date="2019-06" db="EMBL/GenBank/DDBJ databases">
        <title>Draft genomes of female and male turbot (Scophthalmus maximus).</title>
        <authorList>
            <person name="Xu H."/>
            <person name="Xu X.-W."/>
            <person name="Shao C."/>
            <person name="Chen S."/>
        </authorList>
    </citation>
    <scope>NUCLEOTIDE SEQUENCE [LARGE SCALE GENOMIC DNA]</scope>
    <source>
        <strain evidence="11">Ysfricsl-2016a</strain>
        <tissue evidence="11">Blood</tissue>
    </source>
</reference>
<dbReference type="EC" id="7.1.1.1" evidence="2"/>
<evidence type="ECO:0000256" key="1">
    <source>
        <dbReference type="ARBA" id="ARBA00004141"/>
    </source>
</evidence>
<name>A0A6A4SK71_SCOMX</name>
<keyword evidence="3" id="KW-0812">Transmembrane</keyword>
<dbReference type="GO" id="GO:0008750">
    <property type="term" value="F:proton-translocating NAD(P)+ transhydrogenase activity"/>
    <property type="evidence" value="ECO:0007669"/>
    <property type="project" value="UniProtKB-EC"/>
</dbReference>
<keyword evidence="4" id="KW-0521">NADP</keyword>
<evidence type="ECO:0000256" key="3">
    <source>
        <dbReference type="ARBA" id="ARBA00022692"/>
    </source>
</evidence>
<evidence type="ECO:0000256" key="8">
    <source>
        <dbReference type="ARBA" id="ARBA00023136"/>
    </source>
</evidence>
<dbReference type="Gene3D" id="3.40.50.1220">
    <property type="entry name" value="TPP-binding domain"/>
    <property type="match status" value="1"/>
</dbReference>
<evidence type="ECO:0000256" key="4">
    <source>
        <dbReference type="ARBA" id="ARBA00022857"/>
    </source>
</evidence>
<evidence type="ECO:0000313" key="11">
    <source>
        <dbReference type="EMBL" id="KAF0031394.1"/>
    </source>
</evidence>
<dbReference type="PANTHER" id="PTHR10160:SF22">
    <property type="entry name" value="NAD(P) TRANSHYDROGENASE, MITOCHONDRIAL"/>
    <property type="match status" value="1"/>
</dbReference>
<dbReference type="GO" id="GO:0005743">
    <property type="term" value="C:mitochondrial inner membrane"/>
    <property type="evidence" value="ECO:0007669"/>
    <property type="project" value="TreeGrafter"/>
</dbReference>
<dbReference type="Proteomes" id="UP000438429">
    <property type="component" value="Unassembled WGS sequence"/>
</dbReference>
<dbReference type="AlphaFoldDB" id="A0A6A4SK71"/>
<keyword evidence="6" id="KW-1133">Transmembrane helix</keyword>
<dbReference type="GO" id="GO:0006740">
    <property type="term" value="P:NADPH regeneration"/>
    <property type="evidence" value="ECO:0007669"/>
    <property type="project" value="TreeGrafter"/>
</dbReference>
<evidence type="ECO:0000259" key="10">
    <source>
        <dbReference type="Pfam" id="PF02233"/>
    </source>
</evidence>
<keyword evidence="5" id="KW-1278">Translocase</keyword>
<evidence type="ECO:0000256" key="5">
    <source>
        <dbReference type="ARBA" id="ARBA00022967"/>
    </source>
</evidence>
<evidence type="ECO:0000256" key="6">
    <source>
        <dbReference type="ARBA" id="ARBA00022989"/>
    </source>
</evidence>
<sequence length="78" mass="8881">MKRSLGVGYAAVDNPIFYKPNTAMLLGDAKKTCDALQAKEDDDDCEYNHDQQVTYNMFDGYQSFMSMKDSSSFDNFQI</sequence>
<evidence type="ECO:0000313" key="12">
    <source>
        <dbReference type="Proteomes" id="UP000438429"/>
    </source>
</evidence>
<dbReference type="InterPro" id="IPR029035">
    <property type="entry name" value="DHS-like_NAD/FAD-binding_dom"/>
</dbReference>
<keyword evidence="8" id="KW-0472">Membrane</keyword>
<comment type="caution">
    <text evidence="11">The sequence shown here is derived from an EMBL/GenBank/DDBJ whole genome shotgun (WGS) entry which is preliminary data.</text>
</comment>
<accession>A0A6A4SK71</accession>
<evidence type="ECO:0000256" key="2">
    <source>
        <dbReference type="ARBA" id="ARBA00012943"/>
    </source>
</evidence>
<dbReference type="Pfam" id="PF02233">
    <property type="entry name" value="PNTB"/>
    <property type="match status" value="1"/>
</dbReference>
<evidence type="ECO:0000256" key="9">
    <source>
        <dbReference type="ARBA" id="ARBA00048202"/>
    </source>
</evidence>
<dbReference type="InterPro" id="IPR034300">
    <property type="entry name" value="PNTB-like"/>
</dbReference>
<dbReference type="PANTHER" id="PTHR10160">
    <property type="entry name" value="NAD(P) TRANSHYDROGENASE"/>
    <property type="match status" value="1"/>
</dbReference>
<organism evidence="11 12">
    <name type="scientific">Scophthalmus maximus</name>
    <name type="common">Turbot</name>
    <name type="synonym">Psetta maxima</name>
    <dbReference type="NCBI Taxonomy" id="52904"/>
    <lineage>
        <taxon>Eukaryota</taxon>
        <taxon>Metazoa</taxon>
        <taxon>Chordata</taxon>
        <taxon>Craniata</taxon>
        <taxon>Vertebrata</taxon>
        <taxon>Euteleostomi</taxon>
        <taxon>Actinopterygii</taxon>
        <taxon>Neopterygii</taxon>
        <taxon>Teleostei</taxon>
        <taxon>Neoteleostei</taxon>
        <taxon>Acanthomorphata</taxon>
        <taxon>Carangaria</taxon>
        <taxon>Pleuronectiformes</taxon>
        <taxon>Pleuronectoidei</taxon>
        <taxon>Scophthalmidae</taxon>
        <taxon>Scophthalmus</taxon>
    </lineage>
</organism>
<gene>
    <name evidence="11" type="ORF">F2P81_015949</name>
</gene>
<dbReference type="SUPFAM" id="SSF52467">
    <property type="entry name" value="DHS-like NAD/FAD-binding domain"/>
    <property type="match status" value="1"/>
</dbReference>
<dbReference type="EMBL" id="VEVO01000014">
    <property type="protein sequence ID" value="KAF0031394.1"/>
    <property type="molecule type" value="Genomic_DNA"/>
</dbReference>
<feature type="domain" description="NADP transhydrogenase beta-like" evidence="10">
    <location>
        <begin position="1"/>
        <end position="38"/>
    </location>
</feature>
<protein>
    <recommendedName>
        <fullName evidence="2">proton-translocating NAD(P)(+) transhydrogenase</fullName>
        <ecNumber evidence="2">7.1.1.1</ecNumber>
    </recommendedName>
</protein>
<comment type="catalytic activity">
    <reaction evidence="9">
        <text>NAD(+) + NADPH + H(+)(in) = NADH + NADP(+) + H(+)(out)</text>
        <dbReference type="Rhea" id="RHEA:47992"/>
        <dbReference type="ChEBI" id="CHEBI:15378"/>
        <dbReference type="ChEBI" id="CHEBI:57540"/>
        <dbReference type="ChEBI" id="CHEBI:57783"/>
        <dbReference type="ChEBI" id="CHEBI:57945"/>
        <dbReference type="ChEBI" id="CHEBI:58349"/>
        <dbReference type="EC" id="7.1.1.1"/>
    </reaction>
</comment>
<comment type="subcellular location">
    <subcellularLocation>
        <location evidence="1">Membrane</location>
        <topology evidence="1">Multi-pass membrane protein</topology>
    </subcellularLocation>
</comment>
<keyword evidence="7" id="KW-0520">NAD</keyword>